<dbReference type="GO" id="GO:0006281">
    <property type="term" value="P:DNA repair"/>
    <property type="evidence" value="ECO:0007669"/>
    <property type="project" value="InterPro"/>
</dbReference>
<evidence type="ECO:0000259" key="7">
    <source>
        <dbReference type="Pfam" id="PF02272"/>
    </source>
</evidence>
<name>A0A2Z4FL51_9DELT</name>
<proteinExistence type="inferred from homology"/>
<dbReference type="SUPFAM" id="SSF64182">
    <property type="entry name" value="DHH phosphoesterases"/>
    <property type="match status" value="1"/>
</dbReference>
<dbReference type="Pfam" id="PF02272">
    <property type="entry name" value="DHHA1"/>
    <property type="match status" value="1"/>
</dbReference>
<gene>
    <name evidence="9" type="primary">recJ</name>
    <name evidence="9" type="ORF">DN745_09465</name>
</gene>
<evidence type="ECO:0000259" key="6">
    <source>
        <dbReference type="Pfam" id="PF01368"/>
    </source>
</evidence>
<dbReference type="AlphaFoldDB" id="A0A2Z4FL51"/>
<evidence type="ECO:0000313" key="10">
    <source>
        <dbReference type="Proteomes" id="UP000249799"/>
    </source>
</evidence>
<dbReference type="InterPro" id="IPR051673">
    <property type="entry name" value="SSDNA_exonuclease_RecJ"/>
</dbReference>
<evidence type="ECO:0000256" key="2">
    <source>
        <dbReference type="ARBA" id="ARBA00019841"/>
    </source>
</evidence>
<dbReference type="OrthoDB" id="9809852at2"/>
<evidence type="ECO:0000259" key="8">
    <source>
        <dbReference type="Pfam" id="PF17768"/>
    </source>
</evidence>
<feature type="domain" description="RecJ OB" evidence="8">
    <location>
        <begin position="472"/>
        <end position="574"/>
    </location>
</feature>
<sequence length="598" mass="65821">MTWDSDMAAYPRRWILRRSRPAQWRALQQEFDLHPLTAQLLFQRGFSDLEELDTFLNPSLAKMHDPFLMKDMGRAVYEVLLALDGGQRIVIHGDYDVDGICSVSVLYSFLRALGANVSYFIPTREQNGYGIAEPTVRRLAQDGNDLLISTDCGVSNVDEIALARELGMRVVVVDHHTVPEILPPANAILNPLQRDCNFPFKQLAAVGVTFNFVVALRKELRSRGVFAHVKEPDIRALLDLVAMGTIADVMPLVGENRIFVRSGLEILGSKKRPGIAALLERIGRPESQVNTETVSYGIAPRLNAAGRIGDASICVELLTTRSYQRALQLAERLDAMNRRRQEVERGILDEALAKAQAEVDLERKILLIAGVDWPGGVLGIVASRLTERYHRPAIIVSIQDGVARGSARSIEGFDILDLLRQSDPLLSTYGGHTAAAGLSFAADNLEALRDALNQSANVVLKTSGLPTPQIVLDGSVELGDLDERFVRDLARLAPFGMANAEPIFLAEHTIASRARVVGSDHLRARFRDDTAALDAIGFSLADRQPLLSSAVAIAFSPRHSTFRGRARLEMHLRDIRSAVNNQADEVFDALESHDAPND</sequence>
<accession>A0A2Z4FL51</accession>
<evidence type="ECO:0000256" key="3">
    <source>
        <dbReference type="ARBA" id="ARBA00022722"/>
    </source>
</evidence>
<dbReference type="Gene3D" id="3.90.1640.30">
    <property type="match status" value="1"/>
</dbReference>
<dbReference type="EMBL" id="CP030032">
    <property type="protein sequence ID" value="AWV89550.1"/>
    <property type="molecule type" value="Genomic_DNA"/>
</dbReference>
<dbReference type="InterPro" id="IPR041122">
    <property type="entry name" value="RecJ_OB"/>
</dbReference>
<dbReference type="InterPro" id="IPR001667">
    <property type="entry name" value="DDH_dom"/>
</dbReference>
<feature type="domain" description="DDH" evidence="6">
    <location>
        <begin position="88"/>
        <end position="245"/>
    </location>
</feature>
<dbReference type="InterPro" id="IPR003156">
    <property type="entry name" value="DHHA1_dom"/>
</dbReference>
<dbReference type="Pfam" id="PF17768">
    <property type="entry name" value="RecJ_OB"/>
    <property type="match status" value="1"/>
</dbReference>
<evidence type="ECO:0000256" key="5">
    <source>
        <dbReference type="ARBA" id="ARBA00022839"/>
    </source>
</evidence>
<dbReference type="InterPro" id="IPR004610">
    <property type="entry name" value="RecJ"/>
</dbReference>
<evidence type="ECO:0000256" key="1">
    <source>
        <dbReference type="ARBA" id="ARBA00005915"/>
    </source>
</evidence>
<reference evidence="9 10" key="1">
    <citation type="submission" date="2018-06" db="EMBL/GenBank/DDBJ databases">
        <title>Lujinxingia sediminis gen. nov. sp. nov., a new facultative anaerobic member of the class Deltaproteobacteria, and proposal of Lujinxingaceae fam. nov.</title>
        <authorList>
            <person name="Guo L.-Y."/>
            <person name="Li C.-M."/>
            <person name="Wang S."/>
            <person name="Du Z.-J."/>
        </authorList>
    </citation>
    <scope>NUCLEOTIDE SEQUENCE [LARGE SCALE GENOMIC DNA]</scope>
    <source>
        <strain evidence="9 10">FA350</strain>
    </source>
</reference>
<organism evidence="9 10">
    <name type="scientific">Bradymonas sediminis</name>
    <dbReference type="NCBI Taxonomy" id="1548548"/>
    <lineage>
        <taxon>Bacteria</taxon>
        <taxon>Deltaproteobacteria</taxon>
        <taxon>Bradymonadales</taxon>
        <taxon>Bradymonadaceae</taxon>
        <taxon>Bradymonas</taxon>
    </lineage>
</organism>
<dbReference type="GO" id="GO:0008409">
    <property type="term" value="F:5'-3' exonuclease activity"/>
    <property type="evidence" value="ECO:0007669"/>
    <property type="project" value="InterPro"/>
</dbReference>
<dbReference type="Pfam" id="PF01368">
    <property type="entry name" value="DHH"/>
    <property type="match status" value="1"/>
</dbReference>
<evidence type="ECO:0000313" key="9">
    <source>
        <dbReference type="EMBL" id="AWV89550.1"/>
    </source>
</evidence>
<keyword evidence="5 9" id="KW-0269">Exonuclease</keyword>
<comment type="similarity">
    <text evidence="1">Belongs to the RecJ family.</text>
</comment>
<dbReference type="PANTHER" id="PTHR30255:SF2">
    <property type="entry name" value="SINGLE-STRANDED-DNA-SPECIFIC EXONUCLEASE RECJ"/>
    <property type="match status" value="1"/>
</dbReference>
<keyword evidence="4" id="KW-0378">Hydrolase</keyword>
<protein>
    <recommendedName>
        <fullName evidence="2">Single-stranded-DNA-specific exonuclease RecJ</fullName>
    </recommendedName>
</protein>
<feature type="domain" description="DHHA1" evidence="7">
    <location>
        <begin position="368"/>
        <end position="455"/>
    </location>
</feature>
<dbReference type="NCBIfam" id="TIGR00644">
    <property type="entry name" value="recJ"/>
    <property type="match status" value="1"/>
</dbReference>
<keyword evidence="10" id="KW-1185">Reference proteome</keyword>
<dbReference type="GO" id="GO:0006310">
    <property type="term" value="P:DNA recombination"/>
    <property type="evidence" value="ECO:0007669"/>
    <property type="project" value="InterPro"/>
</dbReference>
<dbReference type="Gene3D" id="3.10.310.30">
    <property type="match status" value="1"/>
</dbReference>
<dbReference type="GO" id="GO:0003676">
    <property type="term" value="F:nucleic acid binding"/>
    <property type="evidence" value="ECO:0007669"/>
    <property type="project" value="InterPro"/>
</dbReference>
<dbReference type="KEGG" id="bsed:DN745_09465"/>
<dbReference type="InterPro" id="IPR038763">
    <property type="entry name" value="DHH_sf"/>
</dbReference>
<keyword evidence="3" id="KW-0540">Nuclease</keyword>
<dbReference type="PANTHER" id="PTHR30255">
    <property type="entry name" value="SINGLE-STRANDED-DNA-SPECIFIC EXONUCLEASE RECJ"/>
    <property type="match status" value="1"/>
</dbReference>
<dbReference type="Proteomes" id="UP000249799">
    <property type="component" value="Chromosome"/>
</dbReference>
<evidence type="ECO:0000256" key="4">
    <source>
        <dbReference type="ARBA" id="ARBA00022801"/>
    </source>
</evidence>